<dbReference type="Proteomes" id="UP001360560">
    <property type="component" value="Unassembled WGS sequence"/>
</dbReference>
<dbReference type="InterPro" id="IPR050301">
    <property type="entry name" value="NTE"/>
</dbReference>
<evidence type="ECO:0000256" key="5">
    <source>
        <dbReference type="RuleBase" id="RU362055"/>
    </source>
</evidence>
<dbReference type="GO" id="GO:0004806">
    <property type="term" value="F:triacylglycerol lipase activity"/>
    <property type="evidence" value="ECO:0007669"/>
    <property type="project" value="InterPro"/>
</dbReference>
<dbReference type="GO" id="GO:0016746">
    <property type="term" value="F:acyltransferase activity"/>
    <property type="evidence" value="ECO:0007669"/>
    <property type="project" value="UniProtKB-KW"/>
</dbReference>
<comment type="similarity">
    <text evidence="5">Belongs to the PLPL family.</text>
</comment>
<comment type="subcellular location">
    <subcellularLocation>
        <location evidence="5">Membrane</location>
        <topology evidence="5">Single-pass membrane protein</topology>
    </subcellularLocation>
</comment>
<dbReference type="GO" id="GO:0006641">
    <property type="term" value="P:triglyceride metabolic process"/>
    <property type="evidence" value="ECO:0007669"/>
    <property type="project" value="UniProtKB-ARBA"/>
</dbReference>
<dbReference type="EMBL" id="BTFZ01000001">
    <property type="protein sequence ID" value="GMM33423.1"/>
    <property type="molecule type" value="Genomic_DNA"/>
</dbReference>
<feature type="domain" description="PNPLA" evidence="7">
    <location>
        <begin position="179"/>
        <end position="388"/>
    </location>
</feature>
<feature type="region of interest" description="Disordered" evidence="6">
    <location>
        <begin position="508"/>
        <end position="529"/>
    </location>
</feature>
<evidence type="ECO:0000256" key="4">
    <source>
        <dbReference type="PROSITE-ProRule" id="PRU01161"/>
    </source>
</evidence>
<sequence>MYLIHSIAKLVVLVIFWPLTLIIKSYTNYHTFKTLQQFKKDLRNTTTYEQWLGIVEQIDKFLGKDEWRKNYVSKKFDYRLISDRIVSLRHARDANDIGRIISLLNSSTIRNFGGITDKNLFNNSYMGTKFIIHEYIAEVLKSLEFIHQYDDANCAENDLIIYKLRAFHNAKQTLGNTALILQGGSMFGMYHLGVIKTLSKNNLLPKIISGSYFGSVFGCLICVSCLNNHRGSQNDFFDRFTDELIRFGLQHEPQVFDSKRESWLEFLLKFYHKTYTPEILLLMKYVEHYLEDLTFEELYSKTGKILNLIIHSTDKSLPTICNYITTPNMIVRSAMFASIGSDIMGDEISILVKNLKNEVVEWSEFNLFTRSSQTIIQDGNNNIFTISNEESVDSKTRFLGPHEINNEPKSPYERLTELFNVNHFIVSLARLYFKPLVINDIRHDLHFVRPLNDVDKIIEEAKEKRIQRKQKRADDNKSMITTPAISRISTIIDLIEFQKVADSLDDDEEVAIESDDDDDDDDDEEEGIEDSQNFLKDLTVNNPLEIWLLPVTILISLAVNLMINVTTLIATPSYTYINISKNIQKIINMEIQYRFNLLTDLEFFKSLRIFQLLKKLTVDEKTPKLSSSEITIVPNVWDFISIWKTIFIINDINEESITESIDSAIKFGEKSVWALLPILKVRCEVEFVLDDLYDDTKALREI</sequence>
<protein>
    <recommendedName>
        <fullName evidence="5">Patatin-like phospholipase domain-containing protein</fullName>
        <ecNumber evidence="5">3.1.1.-</ecNumber>
    </recommendedName>
</protein>
<dbReference type="Gene3D" id="3.40.1090.10">
    <property type="entry name" value="Cytosolic phospholipase A2 catalytic domain"/>
    <property type="match status" value="1"/>
</dbReference>
<dbReference type="SUPFAM" id="SSF52151">
    <property type="entry name" value="FabD/lysophospholipase-like"/>
    <property type="match status" value="1"/>
</dbReference>
<dbReference type="InterPro" id="IPR021771">
    <property type="entry name" value="Triacylglycerol_lipase_N"/>
</dbReference>
<keyword evidence="8" id="KW-0012">Acyltransferase</keyword>
<dbReference type="Pfam" id="PF01734">
    <property type="entry name" value="Patatin"/>
    <property type="match status" value="1"/>
</dbReference>
<accession>A0AAV5QF13</accession>
<keyword evidence="5" id="KW-1133">Transmembrane helix</keyword>
<dbReference type="PROSITE" id="PS51635">
    <property type="entry name" value="PNPLA"/>
    <property type="match status" value="1"/>
</dbReference>
<evidence type="ECO:0000256" key="1">
    <source>
        <dbReference type="ARBA" id="ARBA00022801"/>
    </source>
</evidence>
<proteinExistence type="inferred from homology"/>
<name>A0AAV5QF13_9ASCO</name>
<dbReference type="Pfam" id="PF11815">
    <property type="entry name" value="DUF3336"/>
    <property type="match status" value="1"/>
</dbReference>
<feature type="transmembrane region" description="Helical" evidence="5">
    <location>
        <begin position="6"/>
        <end position="23"/>
    </location>
</feature>
<evidence type="ECO:0000256" key="6">
    <source>
        <dbReference type="SAM" id="MobiDB-lite"/>
    </source>
</evidence>
<keyword evidence="1 5" id="KW-0378">Hydrolase</keyword>
<dbReference type="InterPro" id="IPR002641">
    <property type="entry name" value="PNPLA_dom"/>
</dbReference>
<dbReference type="GO" id="GO:0016020">
    <property type="term" value="C:membrane"/>
    <property type="evidence" value="ECO:0007669"/>
    <property type="project" value="UniProtKB-SubCell"/>
</dbReference>
<organism evidence="8 9">
    <name type="scientific">Saccharomycopsis crataegensis</name>
    <dbReference type="NCBI Taxonomy" id="43959"/>
    <lineage>
        <taxon>Eukaryota</taxon>
        <taxon>Fungi</taxon>
        <taxon>Dikarya</taxon>
        <taxon>Ascomycota</taxon>
        <taxon>Saccharomycotina</taxon>
        <taxon>Saccharomycetes</taxon>
        <taxon>Saccharomycopsidaceae</taxon>
        <taxon>Saccharomycopsis</taxon>
    </lineage>
</organism>
<comment type="caution">
    <text evidence="8">The sequence shown here is derived from an EMBL/GenBank/DDBJ whole genome shotgun (WGS) entry which is preliminary data.</text>
</comment>
<dbReference type="PANTHER" id="PTHR14226:SF44">
    <property type="entry name" value="TRIACYLGLYCEROL LIPASE 3"/>
    <property type="match status" value="1"/>
</dbReference>
<dbReference type="EC" id="3.1.1.-" evidence="5"/>
<dbReference type="RefSeq" id="XP_064850423.1">
    <property type="nucleotide sequence ID" value="XM_064994351.1"/>
</dbReference>
<dbReference type="InterPro" id="IPR016035">
    <property type="entry name" value="Acyl_Trfase/lysoPLipase"/>
</dbReference>
<keyword evidence="2 5" id="KW-0442">Lipid degradation</keyword>
<reference evidence="8 9" key="1">
    <citation type="journal article" date="2023" name="Elife">
        <title>Identification of key yeast species and microbe-microbe interactions impacting larval growth of Drosophila in the wild.</title>
        <authorList>
            <person name="Mure A."/>
            <person name="Sugiura Y."/>
            <person name="Maeda R."/>
            <person name="Honda K."/>
            <person name="Sakurai N."/>
            <person name="Takahashi Y."/>
            <person name="Watada M."/>
            <person name="Katoh T."/>
            <person name="Gotoh A."/>
            <person name="Gotoh Y."/>
            <person name="Taniguchi I."/>
            <person name="Nakamura K."/>
            <person name="Hayashi T."/>
            <person name="Katayama T."/>
            <person name="Uemura T."/>
            <person name="Hattori Y."/>
        </authorList>
    </citation>
    <scope>NUCLEOTIDE SEQUENCE [LARGE SCALE GENOMIC DNA]</scope>
    <source>
        <strain evidence="8 9">SC-9</strain>
    </source>
</reference>
<comment type="caution">
    <text evidence="4">Lacks conserved residue(s) required for the propagation of feature annotation.</text>
</comment>
<evidence type="ECO:0000313" key="8">
    <source>
        <dbReference type="EMBL" id="GMM33423.1"/>
    </source>
</evidence>
<keyword evidence="5" id="KW-0812">Transmembrane</keyword>
<dbReference type="PANTHER" id="PTHR14226">
    <property type="entry name" value="NEUROPATHY TARGET ESTERASE/SWISS CHEESE D.MELANOGASTER"/>
    <property type="match status" value="1"/>
</dbReference>
<keyword evidence="9" id="KW-1185">Reference proteome</keyword>
<evidence type="ECO:0000313" key="9">
    <source>
        <dbReference type="Proteomes" id="UP001360560"/>
    </source>
</evidence>
<dbReference type="GO" id="GO:0016042">
    <property type="term" value="P:lipid catabolic process"/>
    <property type="evidence" value="ECO:0007669"/>
    <property type="project" value="UniProtKB-KW"/>
</dbReference>
<keyword evidence="8" id="KW-0808">Transferase</keyword>
<dbReference type="GeneID" id="90071402"/>
<comment type="function">
    <text evidence="5">Lipid hydrolase.</text>
</comment>
<keyword evidence="5" id="KW-0472">Membrane</keyword>
<keyword evidence="3 5" id="KW-0443">Lipid metabolism</keyword>
<evidence type="ECO:0000256" key="3">
    <source>
        <dbReference type="ARBA" id="ARBA00023098"/>
    </source>
</evidence>
<dbReference type="AlphaFoldDB" id="A0AAV5QF13"/>
<evidence type="ECO:0000259" key="7">
    <source>
        <dbReference type="PROSITE" id="PS51635"/>
    </source>
</evidence>
<evidence type="ECO:0000256" key="2">
    <source>
        <dbReference type="ARBA" id="ARBA00022963"/>
    </source>
</evidence>
<gene>
    <name evidence="8" type="ORF">DASC09_007480</name>
</gene>